<feature type="chain" id="PRO_5013037204" description="SGNH hydrolase-type esterase domain-containing protein" evidence="3">
    <location>
        <begin position="23"/>
        <end position="277"/>
    </location>
</feature>
<organism evidence="5 6">
    <name type="scientific">SAR86 cluster bacterium</name>
    <dbReference type="NCBI Taxonomy" id="2030880"/>
    <lineage>
        <taxon>Bacteria</taxon>
        <taxon>Pseudomonadati</taxon>
        <taxon>Pseudomonadota</taxon>
        <taxon>Gammaproteobacteria</taxon>
        <taxon>SAR86 cluster</taxon>
    </lineage>
</organism>
<reference evidence="6" key="1">
    <citation type="submission" date="2017-08" db="EMBL/GenBank/DDBJ databases">
        <title>A dynamic microbial community with high functional redundancy inhabits the cold, oxic subseafloor aquifer.</title>
        <authorList>
            <person name="Tully B.J."/>
            <person name="Wheat C.G."/>
            <person name="Glazer B.T."/>
            <person name="Huber J.A."/>
        </authorList>
    </citation>
    <scope>NUCLEOTIDE SEQUENCE [LARGE SCALE GENOMIC DNA]</scope>
</reference>
<feature type="signal peptide" evidence="3">
    <location>
        <begin position="1"/>
        <end position="22"/>
    </location>
</feature>
<proteinExistence type="predicted"/>
<dbReference type="Gene3D" id="3.40.50.1110">
    <property type="entry name" value="SGNH hydrolase"/>
    <property type="match status" value="1"/>
</dbReference>
<dbReference type="Pfam" id="PF13472">
    <property type="entry name" value="Lipase_GDSL_2"/>
    <property type="match status" value="1"/>
</dbReference>
<dbReference type="CDD" id="cd01823">
    <property type="entry name" value="SEST_like"/>
    <property type="match status" value="1"/>
</dbReference>
<keyword evidence="3" id="KW-0732">Signal</keyword>
<name>A0A2A4MVP2_9GAMM</name>
<evidence type="ECO:0000256" key="1">
    <source>
        <dbReference type="PIRSR" id="PIRSR637460-1"/>
    </source>
</evidence>
<evidence type="ECO:0000313" key="6">
    <source>
        <dbReference type="Proteomes" id="UP000218172"/>
    </source>
</evidence>
<dbReference type="InterPro" id="IPR037460">
    <property type="entry name" value="SEST-like"/>
</dbReference>
<dbReference type="InterPro" id="IPR036514">
    <property type="entry name" value="SGNH_hydro_sf"/>
</dbReference>
<feature type="active site" evidence="1">
    <location>
        <position position="257"/>
    </location>
</feature>
<evidence type="ECO:0000313" key="5">
    <source>
        <dbReference type="EMBL" id="PCH63666.1"/>
    </source>
</evidence>
<feature type="disulfide bond" evidence="2">
    <location>
        <begin position="56"/>
        <end position="80"/>
    </location>
</feature>
<feature type="domain" description="SGNH hydrolase-type esterase" evidence="4">
    <location>
        <begin position="38"/>
        <end position="263"/>
    </location>
</feature>
<protein>
    <recommendedName>
        <fullName evidence="4">SGNH hydrolase-type esterase domain-containing protein</fullName>
    </recommendedName>
</protein>
<accession>A0A2A4MVP2</accession>
<dbReference type="SUPFAM" id="SSF52266">
    <property type="entry name" value="SGNH hydrolase"/>
    <property type="match status" value="1"/>
</dbReference>
<gene>
    <name evidence="5" type="ORF">COC19_00750</name>
</gene>
<dbReference type="PANTHER" id="PTHR37981:SF1">
    <property type="entry name" value="SGNH HYDROLASE-TYPE ESTERASE DOMAIN-CONTAINING PROTEIN"/>
    <property type="match status" value="1"/>
</dbReference>
<evidence type="ECO:0000256" key="2">
    <source>
        <dbReference type="PIRSR" id="PIRSR637460-2"/>
    </source>
</evidence>
<keyword evidence="2" id="KW-1015">Disulfide bond</keyword>
<dbReference type="EMBL" id="NVQR01000010">
    <property type="protein sequence ID" value="PCH63666.1"/>
    <property type="molecule type" value="Genomic_DNA"/>
</dbReference>
<comment type="caution">
    <text evidence="5">The sequence shown here is derived from an EMBL/GenBank/DDBJ whole genome shotgun (WGS) entry which is preliminary data.</text>
</comment>
<dbReference type="PANTHER" id="PTHR37981">
    <property type="entry name" value="LIPASE 2"/>
    <property type="match status" value="1"/>
</dbReference>
<evidence type="ECO:0000259" key="4">
    <source>
        <dbReference type="Pfam" id="PF13472"/>
    </source>
</evidence>
<feature type="active site" description="Nucleophile" evidence="1">
    <location>
        <position position="42"/>
    </location>
</feature>
<dbReference type="Proteomes" id="UP000218172">
    <property type="component" value="Unassembled WGS sequence"/>
</dbReference>
<evidence type="ECO:0000256" key="3">
    <source>
        <dbReference type="SAM" id="SignalP"/>
    </source>
</evidence>
<dbReference type="GO" id="GO:0004806">
    <property type="term" value="F:triacylglycerol lipase activity"/>
    <property type="evidence" value="ECO:0007669"/>
    <property type="project" value="TreeGrafter"/>
</dbReference>
<feature type="disulfide bond" evidence="2">
    <location>
        <begin position="189"/>
        <end position="237"/>
    </location>
</feature>
<sequence length="277" mass="28523">MGKLIPFIALSCSLFTATAAFSQNDAEVTLTQGAKYVALGSSFAAGPGIAAQLGACGRSDHNYSHLVAAQLGLTLTDVSCNGATTANILNTFQGDAAPQIDAVTSDTALVTVTIGGNDISFTSSTFACAGTAPDQHCTANLDQAGINQAVKQLPADLGAMFDAIKAKAPQATIVLVTYPRVFPKDAISCGELELSADDTLYLATLGQQLEDIFVSVTSSGQSLIADAYVRAEGHGPCATAERWINGANVADTGIRYHPTAKGHLEMARLVLAALANK</sequence>
<feature type="disulfide bond" evidence="2">
    <location>
        <begin position="128"/>
        <end position="137"/>
    </location>
</feature>
<dbReference type="GO" id="GO:0019433">
    <property type="term" value="P:triglyceride catabolic process"/>
    <property type="evidence" value="ECO:0007669"/>
    <property type="project" value="TreeGrafter"/>
</dbReference>
<dbReference type="InterPro" id="IPR013830">
    <property type="entry name" value="SGNH_hydro"/>
</dbReference>
<dbReference type="AlphaFoldDB" id="A0A2A4MVP2"/>